<evidence type="ECO:0000313" key="1">
    <source>
        <dbReference type="EMBL" id="GGI76615.1"/>
    </source>
</evidence>
<dbReference type="InterPro" id="IPR045425">
    <property type="entry name" value="DUF6508"/>
</dbReference>
<accession>A0A917JLV2</accession>
<gene>
    <name evidence="1" type="ORF">GCM10009332_12470</name>
</gene>
<comment type="caution">
    <text evidence="1">The sequence shown here is derived from an EMBL/GenBank/DDBJ whole genome shotgun (WGS) entry which is preliminary data.</text>
</comment>
<reference evidence="1" key="1">
    <citation type="journal article" date="2014" name="Int. J. Syst. Evol. Microbiol.">
        <title>Complete genome sequence of Corynebacterium casei LMG S-19264T (=DSM 44701T), isolated from a smear-ripened cheese.</title>
        <authorList>
            <consortium name="US DOE Joint Genome Institute (JGI-PGF)"/>
            <person name="Walter F."/>
            <person name="Albersmeier A."/>
            <person name="Kalinowski J."/>
            <person name="Ruckert C."/>
        </authorList>
    </citation>
    <scope>NUCLEOTIDE SEQUENCE</scope>
    <source>
        <strain evidence="1">JCM 30804</strain>
    </source>
</reference>
<dbReference type="Pfam" id="PF20118">
    <property type="entry name" value="DUF6508"/>
    <property type="match status" value="1"/>
</dbReference>
<proteinExistence type="predicted"/>
<sequence>MQTYLEQTRQLFLNQYIDEFRSGNNIVAQGRIQDFIEDVAQEGLLLTQFDWADWYQNSHLVDRPEYIASASRYECMLLLTAMTRLERFSPGVLDNMRRKGVLIAIIERLQTLNKQKPC</sequence>
<protein>
    <submittedName>
        <fullName evidence="1">Uncharacterized protein</fullName>
    </submittedName>
</protein>
<name>A0A917JLV2_9GAMM</name>
<reference evidence="1" key="2">
    <citation type="submission" date="2020-09" db="EMBL/GenBank/DDBJ databases">
        <authorList>
            <person name="Sun Q."/>
            <person name="Ohkuma M."/>
        </authorList>
    </citation>
    <scope>NUCLEOTIDE SEQUENCE</scope>
    <source>
        <strain evidence="1">JCM 30804</strain>
    </source>
</reference>
<organism evidence="1 2">
    <name type="scientific">Shewanella gelidii</name>
    <dbReference type="NCBI Taxonomy" id="1642821"/>
    <lineage>
        <taxon>Bacteria</taxon>
        <taxon>Pseudomonadati</taxon>
        <taxon>Pseudomonadota</taxon>
        <taxon>Gammaproteobacteria</taxon>
        <taxon>Alteromonadales</taxon>
        <taxon>Shewanellaceae</taxon>
        <taxon>Shewanella</taxon>
    </lineage>
</organism>
<keyword evidence="2" id="KW-1185">Reference proteome</keyword>
<dbReference type="EMBL" id="BMPZ01000002">
    <property type="protein sequence ID" value="GGI76615.1"/>
    <property type="molecule type" value="Genomic_DNA"/>
</dbReference>
<dbReference type="Proteomes" id="UP000613743">
    <property type="component" value="Unassembled WGS sequence"/>
</dbReference>
<dbReference type="RefSeq" id="WP_188918921.1">
    <property type="nucleotide sequence ID" value="NZ_BMPZ01000002.1"/>
</dbReference>
<dbReference type="AlphaFoldDB" id="A0A917JLV2"/>
<evidence type="ECO:0000313" key="2">
    <source>
        <dbReference type="Proteomes" id="UP000613743"/>
    </source>
</evidence>